<dbReference type="Pfam" id="PF13711">
    <property type="entry name" value="DUF4160"/>
    <property type="match status" value="1"/>
</dbReference>
<dbReference type="HOGENOM" id="CLU_1150364_0_0_3"/>
<evidence type="ECO:0000313" key="3">
    <source>
        <dbReference type="Proteomes" id="UP000008206"/>
    </source>
</evidence>
<dbReference type="eggNOG" id="ENOG5032S4D">
    <property type="taxonomic scope" value="Bacteria"/>
</dbReference>
<dbReference type="Gene3D" id="3.30.2020.40">
    <property type="entry name" value="Uncharacterised protein PF10387, DUF2442"/>
    <property type="match status" value="1"/>
</dbReference>
<evidence type="ECO:0008006" key="4">
    <source>
        <dbReference type="Google" id="ProtNLM"/>
    </source>
</evidence>
<dbReference type="Proteomes" id="UP000008206">
    <property type="component" value="Chromosome"/>
</dbReference>
<sequence>MPKILEDKANNLTVYIYTNDHEPAHVHIFKGRKTDTNKADVKIYIGSETEPPRLIEADPNFKNQDIVKAMNLVANNQELFLESGIKYMARQWKKEFNLEGLQEEIEQAKAAYQQAEATEPYAESVSYDQNENLIVIKLKNGARVSFPPNLAQGLENASPEQLADVWVSASGRSIHWDSLDADFSLANLVAGIFGTKAWMAEIGRRGGKVTSEAKQNAARENGKKGGRPKKNNQSQKHSQDR</sequence>
<keyword evidence="3" id="KW-1185">Reference proteome</keyword>
<dbReference type="STRING" id="497965.Cyan7822_1444"/>
<evidence type="ECO:0000313" key="2">
    <source>
        <dbReference type="EMBL" id="ADN13440.1"/>
    </source>
</evidence>
<organism evidence="2 3">
    <name type="scientific">Gloeothece verrucosa (strain PCC 7822)</name>
    <name type="common">Cyanothece sp. (strain PCC 7822)</name>
    <dbReference type="NCBI Taxonomy" id="497965"/>
    <lineage>
        <taxon>Bacteria</taxon>
        <taxon>Bacillati</taxon>
        <taxon>Cyanobacteriota</taxon>
        <taxon>Cyanophyceae</taxon>
        <taxon>Oscillatoriophycideae</taxon>
        <taxon>Chroococcales</taxon>
        <taxon>Aphanothecaceae</taxon>
        <taxon>Gloeothece</taxon>
        <taxon>Gloeothece verrucosa</taxon>
    </lineage>
</organism>
<proteinExistence type="predicted"/>
<feature type="region of interest" description="Disordered" evidence="1">
    <location>
        <begin position="205"/>
        <end position="241"/>
    </location>
</feature>
<dbReference type="AlphaFoldDB" id="E0UJS9"/>
<accession>E0UJS9</accession>
<dbReference type="InterPro" id="IPR018841">
    <property type="entry name" value="DUF2442"/>
</dbReference>
<dbReference type="InterPro" id="IPR025427">
    <property type="entry name" value="DUF4160"/>
</dbReference>
<reference evidence="3" key="1">
    <citation type="journal article" date="2011" name="MBio">
        <title>Novel metabolic attributes of the genus Cyanothece, comprising a group of unicellular nitrogen-fixing Cyanobacteria.</title>
        <authorList>
            <person name="Bandyopadhyay A."/>
            <person name="Elvitigala T."/>
            <person name="Welsh E."/>
            <person name="Stockel J."/>
            <person name="Liberton M."/>
            <person name="Min H."/>
            <person name="Sherman L.A."/>
            <person name="Pakrasi H.B."/>
        </authorList>
    </citation>
    <scope>NUCLEOTIDE SEQUENCE [LARGE SCALE GENOMIC DNA]</scope>
    <source>
        <strain evidence="3">PCC 7822</strain>
    </source>
</reference>
<dbReference type="Pfam" id="PF10387">
    <property type="entry name" value="DUF2442"/>
    <property type="match status" value="1"/>
</dbReference>
<protein>
    <recommendedName>
        <fullName evidence="4">DUF2442 domain-containing protein</fullName>
    </recommendedName>
</protein>
<name>E0UJS9_GLOV7</name>
<dbReference type="EMBL" id="CP002198">
    <property type="protein sequence ID" value="ADN13440.1"/>
    <property type="molecule type" value="Genomic_DNA"/>
</dbReference>
<dbReference type="RefSeq" id="WP_013321547.1">
    <property type="nucleotide sequence ID" value="NC_014501.1"/>
</dbReference>
<gene>
    <name evidence="2" type="ordered locus">Cyan7822_1444</name>
</gene>
<evidence type="ECO:0000256" key="1">
    <source>
        <dbReference type="SAM" id="MobiDB-lite"/>
    </source>
</evidence>
<dbReference type="KEGG" id="cyj:Cyan7822_1444"/>